<accession>A0A0A9APA6</accession>
<dbReference type="EMBL" id="GBRH01244351">
    <property type="protein sequence ID" value="JAD53544.1"/>
    <property type="molecule type" value="Transcribed_RNA"/>
</dbReference>
<name>A0A0A9APA6_ARUDO</name>
<organism evidence="1">
    <name type="scientific">Arundo donax</name>
    <name type="common">Giant reed</name>
    <name type="synonym">Donax arundinaceus</name>
    <dbReference type="NCBI Taxonomy" id="35708"/>
    <lineage>
        <taxon>Eukaryota</taxon>
        <taxon>Viridiplantae</taxon>
        <taxon>Streptophyta</taxon>
        <taxon>Embryophyta</taxon>
        <taxon>Tracheophyta</taxon>
        <taxon>Spermatophyta</taxon>
        <taxon>Magnoliopsida</taxon>
        <taxon>Liliopsida</taxon>
        <taxon>Poales</taxon>
        <taxon>Poaceae</taxon>
        <taxon>PACMAD clade</taxon>
        <taxon>Arundinoideae</taxon>
        <taxon>Arundineae</taxon>
        <taxon>Arundo</taxon>
    </lineage>
</organism>
<reference evidence="1" key="2">
    <citation type="journal article" date="2015" name="Data Brief">
        <title>Shoot transcriptome of the giant reed, Arundo donax.</title>
        <authorList>
            <person name="Barrero R.A."/>
            <person name="Guerrero F.D."/>
            <person name="Moolhuijzen P."/>
            <person name="Goolsby J.A."/>
            <person name="Tidwell J."/>
            <person name="Bellgard S.E."/>
            <person name="Bellgard M.I."/>
        </authorList>
    </citation>
    <scope>NUCLEOTIDE SEQUENCE</scope>
    <source>
        <tissue evidence="1">Shoot tissue taken approximately 20 cm above the soil surface</tissue>
    </source>
</reference>
<evidence type="ECO:0000313" key="1">
    <source>
        <dbReference type="EMBL" id="JAD53544.1"/>
    </source>
</evidence>
<dbReference type="AlphaFoldDB" id="A0A0A9APA6"/>
<protein>
    <submittedName>
        <fullName evidence="1">Uncharacterized protein</fullName>
    </submittedName>
</protein>
<reference evidence="1" key="1">
    <citation type="submission" date="2014-09" db="EMBL/GenBank/DDBJ databases">
        <authorList>
            <person name="Magalhaes I.L.F."/>
            <person name="Oliveira U."/>
            <person name="Santos F.R."/>
            <person name="Vidigal T.H.D.A."/>
            <person name="Brescovit A.D."/>
            <person name="Santos A.J."/>
        </authorList>
    </citation>
    <scope>NUCLEOTIDE SEQUENCE</scope>
    <source>
        <tissue evidence="1">Shoot tissue taken approximately 20 cm above the soil surface</tissue>
    </source>
</reference>
<sequence>MSAERMRMPSRLDPKNQCLCDSDSTSFITTRPTMSAIPVASPRSRWYE</sequence>
<proteinExistence type="predicted"/>